<dbReference type="Proteomes" id="UP001054252">
    <property type="component" value="Unassembled WGS sequence"/>
</dbReference>
<evidence type="ECO:0000313" key="3">
    <source>
        <dbReference type="Proteomes" id="UP001054252"/>
    </source>
</evidence>
<comment type="caution">
    <text evidence="2">The sequence shown here is derived from an EMBL/GenBank/DDBJ whole genome shotgun (WGS) entry which is preliminary data.</text>
</comment>
<accession>A0AAV5LGS2</accession>
<keyword evidence="1" id="KW-0175">Coiled coil</keyword>
<keyword evidence="3" id="KW-1185">Reference proteome</keyword>
<feature type="coiled-coil region" evidence="1">
    <location>
        <begin position="2"/>
        <end position="36"/>
    </location>
</feature>
<name>A0AAV5LGS2_9ROSI</name>
<dbReference type="AlphaFoldDB" id="A0AAV5LGS2"/>
<evidence type="ECO:0000313" key="2">
    <source>
        <dbReference type="EMBL" id="GKV36069.1"/>
    </source>
</evidence>
<gene>
    <name evidence="2" type="ORF">SLEP1_g44244</name>
</gene>
<evidence type="ECO:0000256" key="1">
    <source>
        <dbReference type="SAM" id="Coils"/>
    </source>
</evidence>
<protein>
    <submittedName>
        <fullName evidence="2">Uncharacterized protein</fullName>
    </submittedName>
</protein>
<sequence length="74" mass="8820">MKAEVKKKREETNQMRQQLMAETAKVEAAAERFELELAYVWAENELMMEQNLQDQRLLMLCWIYFLDADDGPVH</sequence>
<dbReference type="EMBL" id="BPVZ01000114">
    <property type="protein sequence ID" value="GKV36069.1"/>
    <property type="molecule type" value="Genomic_DNA"/>
</dbReference>
<reference evidence="2 3" key="1">
    <citation type="journal article" date="2021" name="Commun. Biol.">
        <title>The genome of Shorea leprosula (Dipterocarpaceae) highlights the ecological relevance of drought in aseasonal tropical rainforests.</title>
        <authorList>
            <person name="Ng K.K.S."/>
            <person name="Kobayashi M.J."/>
            <person name="Fawcett J.A."/>
            <person name="Hatakeyama M."/>
            <person name="Paape T."/>
            <person name="Ng C.H."/>
            <person name="Ang C.C."/>
            <person name="Tnah L.H."/>
            <person name="Lee C.T."/>
            <person name="Nishiyama T."/>
            <person name="Sese J."/>
            <person name="O'Brien M.J."/>
            <person name="Copetti D."/>
            <person name="Mohd Noor M.I."/>
            <person name="Ong R.C."/>
            <person name="Putra M."/>
            <person name="Sireger I.Z."/>
            <person name="Indrioko S."/>
            <person name="Kosugi Y."/>
            <person name="Izuno A."/>
            <person name="Isagi Y."/>
            <person name="Lee S.L."/>
            <person name="Shimizu K.K."/>
        </authorList>
    </citation>
    <scope>NUCLEOTIDE SEQUENCE [LARGE SCALE GENOMIC DNA]</scope>
    <source>
        <strain evidence="2">214</strain>
    </source>
</reference>
<proteinExistence type="predicted"/>
<organism evidence="2 3">
    <name type="scientific">Rubroshorea leprosula</name>
    <dbReference type="NCBI Taxonomy" id="152421"/>
    <lineage>
        <taxon>Eukaryota</taxon>
        <taxon>Viridiplantae</taxon>
        <taxon>Streptophyta</taxon>
        <taxon>Embryophyta</taxon>
        <taxon>Tracheophyta</taxon>
        <taxon>Spermatophyta</taxon>
        <taxon>Magnoliopsida</taxon>
        <taxon>eudicotyledons</taxon>
        <taxon>Gunneridae</taxon>
        <taxon>Pentapetalae</taxon>
        <taxon>rosids</taxon>
        <taxon>malvids</taxon>
        <taxon>Malvales</taxon>
        <taxon>Dipterocarpaceae</taxon>
        <taxon>Rubroshorea</taxon>
    </lineage>
</organism>